<reference evidence="5" key="1">
    <citation type="submission" date="2016-05" db="EMBL/GenBank/DDBJ databases">
        <title>Comparative genomics of biotechnologically important yeasts.</title>
        <authorList>
            <consortium name="DOE Joint Genome Institute"/>
            <person name="Riley R."/>
            <person name="Haridas S."/>
            <person name="Wolfe K.H."/>
            <person name="Lopes M.R."/>
            <person name="Hittinger C.T."/>
            <person name="Goker M."/>
            <person name="Salamov A."/>
            <person name="Wisecaver J."/>
            <person name="Long T.M."/>
            <person name="Aerts A.L."/>
            <person name="Barry K."/>
            <person name="Choi C."/>
            <person name="Clum A."/>
            <person name="Coughlan A.Y."/>
            <person name="Deshpande S."/>
            <person name="Douglass A.P."/>
            <person name="Hanson S.J."/>
            <person name="Klenk H.-P."/>
            <person name="Labutti K."/>
            <person name="Lapidus A."/>
            <person name="Lindquist E."/>
            <person name="Lipzen A."/>
            <person name="Meier-Kolthoff J.P."/>
            <person name="Ohm R.A."/>
            <person name="Otillar R.P."/>
            <person name="Pangilinan J."/>
            <person name="Peng Y."/>
            <person name="Rokas A."/>
            <person name="Rosa C.A."/>
            <person name="Scheuner C."/>
            <person name="Sibirny A.A."/>
            <person name="Slot J.C."/>
            <person name="Stielow J.B."/>
            <person name="Sun H."/>
            <person name="Kurtzman C.P."/>
            <person name="Blackwell M."/>
            <person name="Grigoriev I.V."/>
            <person name="Jeffries T.W."/>
        </authorList>
    </citation>
    <scope>NUCLEOTIDE SEQUENCE [LARGE SCALE GENOMIC DNA]</scope>
    <source>
        <strain evidence="5">DSM 1968</strain>
    </source>
</reference>
<evidence type="ECO:0000259" key="3">
    <source>
        <dbReference type="Pfam" id="PF23566"/>
    </source>
</evidence>
<protein>
    <submittedName>
        <fullName evidence="4">Ppx-GppA-domain-containing protein</fullName>
    </submittedName>
</protein>
<evidence type="ECO:0000259" key="2">
    <source>
        <dbReference type="Pfam" id="PF02541"/>
    </source>
</evidence>
<dbReference type="FunCoup" id="A0A1D2VJ98">
    <property type="interactions" value="278"/>
</dbReference>
<name>A0A1D2VJ98_9ASCO</name>
<dbReference type="Gene3D" id="3.30.420.40">
    <property type="match status" value="1"/>
</dbReference>
<dbReference type="InterPro" id="IPR043129">
    <property type="entry name" value="ATPase_NBD"/>
</dbReference>
<evidence type="ECO:0000256" key="1">
    <source>
        <dbReference type="SAM" id="MobiDB-lite"/>
    </source>
</evidence>
<dbReference type="GeneID" id="30966747"/>
<dbReference type="OrthoDB" id="2014654at2759"/>
<dbReference type="GO" id="GO:0000791">
    <property type="term" value="C:euchromatin"/>
    <property type="evidence" value="ECO:0007669"/>
    <property type="project" value="EnsemblFungi"/>
</dbReference>
<dbReference type="Proteomes" id="UP000095038">
    <property type="component" value="Unassembled WGS sequence"/>
</dbReference>
<dbReference type="PANTHER" id="PTHR30005">
    <property type="entry name" value="EXOPOLYPHOSPHATASE"/>
    <property type="match status" value="1"/>
</dbReference>
<feature type="compositionally biased region" description="Polar residues" evidence="1">
    <location>
        <begin position="42"/>
        <end position="58"/>
    </location>
</feature>
<dbReference type="GO" id="GO:0035753">
    <property type="term" value="P:maintenance of DNA trinucleotide repeats"/>
    <property type="evidence" value="ECO:0007669"/>
    <property type="project" value="EnsemblFungi"/>
</dbReference>
<feature type="domain" description="RTG2 C-terminal" evidence="3">
    <location>
        <begin position="429"/>
        <end position="588"/>
    </location>
</feature>
<dbReference type="InterPro" id="IPR003695">
    <property type="entry name" value="Ppx_GppA_N"/>
</dbReference>
<dbReference type="STRING" id="1344418.A0A1D2VJ98"/>
<sequence length="702" mass="78790">MPSPEPSLLPPNEIEALSSLELKSSQPSTKEKTKETGKNEDSNNNDQKTKNISTTNIRSIPDLSSPSYSSHDESQSVNLYNNEPDLVSQDLYAIVDIGSNGIRFSISSIAEHHARIMPCFFKDRLNISLFDAQYNNVSSKLTDKIPIPDEVIEEVCKAMTRFKLICQDFGVNNNNVRVVATEATREASNSVLFRDAIYQATNWKVELLSKEREGRIGAYGVASSFDKVNGLFMDLGGGSTQLSWITSNNGIINTTKKPISLPYGAAALIKRIRTENQRDLFLEIKENYEKAIVELSSDIPDSLIKYAEKNGGFDLFVCGGGFRGFGHLLLSENKDYPIPTIINGYGISYSEFVNLGNYLLVKQTLPNNKDKENLFRVSERRKQQLPAVGLLISSAFDVLPRFNTIYFSQGGVREGALFEKFSPRVRSLDPLIIATRPYAPLLVKQYLKLLLSSLPNEKYIPYDVYYRIAPSLCNLAFVHCNYPKELQSTAALHVATTGVIAGAHGLSHKARGLTGIACCERWGGDLPEIENNYKNSLIKLCIEESSNKVEKFKTIFWTIYIGKIMHIICGIHPGGNIRETAIRFKIKVLNNNNISAPSTGNTSTSNSGNSNIDMIVNDDSMVDLSMSERETERENRVKNQLAAKQFNQEPKFEIIFQIIKNDIRMGLSVKNRIKKEQKRIRKLSKVYNIKIKLDIELLDKFD</sequence>
<dbReference type="InterPro" id="IPR050273">
    <property type="entry name" value="GppA/Ppx_hydrolase"/>
</dbReference>
<dbReference type="Gene3D" id="3.30.420.150">
    <property type="entry name" value="Exopolyphosphatase. Domain 2"/>
    <property type="match status" value="1"/>
</dbReference>
<dbReference type="EMBL" id="KV454479">
    <property type="protein sequence ID" value="ODV61557.1"/>
    <property type="molecule type" value="Genomic_DNA"/>
</dbReference>
<feature type="compositionally biased region" description="Basic and acidic residues" evidence="1">
    <location>
        <begin position="29"/>
        <end position="41"/>
    </location>
</feature>
<dbReference type="GO" id="GO:0005737">
    <property type="term" value="C:cytoplasm"/>
    <property type="evidence" value="ECO:0007669"/>
    <property type="project" value="EnsemblFungi"/>
</dbReference>
<organism evidence="4 5">
    <name type="scientific">Ascoidea rubescens DSM 1968</name>
    <dbReference type="NCBI Taxonomy" id="1344418"/>
    <lineage>
        <taxon>Eukaryota</taxon>
        <taxon>Fungi</taxon>
        <taxon>Dikarya</taxon>
        <taxon>Ascomycota</taxon>
        <taxon>Saccharomycotina</taxon>
        <taxon>Saccharomycetes</taxon>
        <taxon>Ascoideaceae</taxon>
        <taxon>Ascoidea</taxon>
    </lineage>
</organism>
<dbReference type="PANTHER" id="PTHR30005:SF0">
    <property type="entry name" value="RETROGRADE REGULATION PROTEIN 2"/>
    <property type="match status" value="1"/>
</dbReference>
<proteinExistence type="predicted"/>
<dbReference type="Pfam" id="PF23566">
    <property type="entry name" value="RTG2_C"/>
    <property type="match status" value="1"/>
</dbReference>
<evidence type="ECO:0000313" key="4">
    <source>
        <dbReference type="EMBL" id="ODV61557.1"/>
    </source>
</evidence>
<keyword evidence="5" id="KW-1185">Reference proteome</keyword>
<dbReference type="GO" id="GO:0045944">
    <property type="term" value="P:positive regulation of transcription by RNA polymerase II"/>
    <property type="evidence" value="ECO:0007669"/>
    <property type="project" value="EnsemblFungi"/>
</dbReference>
<dbReference type="FunFam" id="3.30.420.40:FF:000191">
    <property type="entry name" value="Retrograde regulation protein 2"/>
    <property type="match status" value="1"/>
</dbReference>
<dbReference type="GO" id="GO:0031930">
    <property type="term" value="P:mitochondria-nucleus signaling pathway"/>
    <property type="evidence" value="ECO:0007669"/>
    <property type="project" value="EnsemblFungi"/>
</dbReference>
<dbReference type="Pfam" id="PF02541">
    <property type="entry name" value="Ppx-GppA"/>
    <property type="match status" value="1"/>
</dbReference>
<dbReference type="SUPFAM" id="SSF53067">
    <property type="entry name" value="Actin-like ATPase domain"/>
    <property type="match status" value="2"/>
</dbReference>
<feature type="domain" description="Ppx/GppA phosphatase N-terminal" evidence="2">
    <location>
        <begin position="109"/>
        <end position="420"/>
    </location>
</feature>
<gene>
    <name evidence="4" type="ORF">ASCRUDRAFT_75549</name>
</gene>
<feature type="compositionally biased region" description="Low complexity" evidence="1">
    <location>
        <begin position="59"/>
        <end position="69"/>
    </location>
</feature>
<evidence type="ECO:0000313" key="5">
    <source>
        <dbReference type="Proteomes" id="UP000095038"/>
    </source>
</evidence>
<dbReference type="InterPro" id="IPR057512">
    <property type="entry name" value="RTG2_C"/>
</dbReference>
<feature type="region of interest" description="Disordered" evidence="1">
    <location>
        <begin position="18"/>
        <end position="76"/>
    </location>
</feature>
<accession>A0A1D2VJ98</accession>
<dbReference type="RefSeq" id="XP_020047864.1">
    <property type="nucleotide sequence ID" value="XM_020193111.1"/>
</dbReference>
<dbReference type="InParanoid" id="A0A1D2VJ98"/>
<dbReference type="GO" id="GO:0051219">
    <property type="term" value="F:phosphoprotein binding"/>
    <property type="evidence" value="ECO:0007669"/>
    <property type="project" value="EnsemblFungi"/>
</dbReference>
<dbReference type="AlphaFoldDB" id="A0A1D2VJ98"/>
<dbReference type="GO" id="GO:0006606">
    <property type="term" value="P:protein import into nucleus"/>
    <property type="evidence" value="ECO:0007669"/>
    <property type="project" value="EnsemblFungi"/>
</dbReference>